<accession>A0A4S2GYZ9</accession>
<name>A0A4S2GYZ9_9PROT</name>
<dbReference type="RefSeq" id="WP_135996273.1">
    <property type="nucleotide sequence ID" value="NZ_CP071057.1"/>
</dbReference>
<feature type="transmembrane region" description="Helical" evidence="6">
    <location>
        <begin position="57"/>
        <end position="76"/>
    </location>
</feature>
<reference evidence="8 9" key="1">
    <citation type="journal article" date="2017" name="Int. J. Syst. Evol. Microbiol.">
        <title>Marinicauda algicola sp. nov., isolated from a marine red alga Rhodosorus marinus.</title>
        <authorList>
            <person name="Jeong S.E."/>
            <person name="Jeon S.H."/>
            <person name="Chun B.H."/>
            <person name="Kim D.W."/>
            <person name="Jeon C.O."/>
        </authorList>
    </citation>
    <scope>NUCLEOTIDE SEQUENCE [LARGE SCALE GENOMIC DNA]</scope>
    <source>
        <strain evidence="8 9">JCM 31718</strain>
    </source>
</reference>
<dbReference type="Proteomes" id="UP000308054">
    <property type="component" value="Unassembled WGS sequence"/>
</dbReference>
<dbReference type="EMBL" id="SRXW01000003">
    <property type="protein sequence ID" value="TGY88427.1"/>
    <property type="molecule type" value="Genomic_DNA"/>
</dbReference>
<feature type="transmembrane region" description="Helical" evidence="6">
    <location>
        <begin position="144"/>
        <end position="166"/>
    </location>
</feature>
<evidence type="ECO:0000313" key="8">
    <source>
        <dbReference type="EMBL" id="TGY88427.1"/>
    </source>
</evidence>
<dbReference type="Gene3D" id="1.20.120.1220">
    <property type="match status" value="1"/>
</dbReference>
<evidence type="ECO:0000259" key="7">
    <source>
        <dbReference type="Pfam" id="PF01478"/>
    </source>
</evidence>
<dbReference type="GO" id="GO:0005886">
    <property type="term" value="C:plasma membrane"/>
    <property type="evidence" value="ECO:0007669"/>
    <property type="project" value="UniProtKB-SubCell"/>
</dbReference>
<evidence type="ECO:0000256" key="4">
    <source>
        <dbReference type="ARBA" id="ARBA00022989"/>
    </source>
</evidence>
<gene>
    <name evidence="8" type="ORF">E5163_11460</name>
</gene>
<protein>
    <submittedName>
        <fullName evidence="8">Pilus assembly protein CpaA</fullName>
    </submittedName>
</protein>
<keyword evidence="5 6" id="KW-0472">Membrane</keyword>
<dbReference type="PANTHER" id="PTHR36506:SF1">
    <property type="entry name" value="PREFLAGELLIN PEPTIDASE"/>
    <property type="match status" value="1"/>
</dbReference>
<evidence type="ECO:0000256" key="1">
    <source>
        <dbReference type="ARBA" id="ARBA00004651"/>
    </source>
</evidence>
<feature type="domain" description="Prepilin type IV endopeptidase peptidase" evidence="7">
    <location>
        <begin position="9"/>
        <end position="112"/>
    </location>
</feature>
<evidence type="ECO:0000256" key="5">
    <source>
        <dbReference type="ARBA" id="ARBA00023136"/>
    </source>
</evidence>
<keyword evidence="4 6" id="KW-1133">Transmembrane helix</keyword>
<keyword evidence="2" id="KW-1003">Cell membrane</keyword>
<proteinExistence type="predicted"/>
<dbReference type="InterPro" id="IPR000045">
    <property type="entry name" value="Prepilin_IV_endopep_pep"/>
</dbReference>
<feature type="transmembrane region" description="Helical" evidence="6">
    <location>
        <begin position="30"/>
        <end position="50"/>
    </location>
</feature>
<dbReference type="PANTHER" id="PTHR36506">
    <property type="entry name" value="PREFLAGELLIN PEPTIDASE"/>
    <property type="match status" value="1"/>
</dbReference>
<evidence type="ECO:0000256" key="2">
    <source>
        <dbReference type="ARBA" id="ARBA00022475"/>
    </source>
</evidence>
<organism evidence="8 9">
    <name type="scientific">Marinicauda algicola</name>
    <dbReference type="NCBI Taxonomy" id="2029849"/>
    <lineage>
        <taxon>Bacteria</taxon>
        <taxon>Pseudomonadati</taxon>
        <taxon>Pseudomonadota</taxon>
        <taxon>Alphaproteobacteria</taxon>
        <taxon>Maricaulales</taxon>
        <taxon>Maricaulaceae</taxon>
        <taxon>Marinicauda</taxon>
    </lineage>
</organism>
<evidence type="ECO:0000256" key="3">
    <source>
        <dbReference type="ARBA" id="ARBA00022692"/>
    </source>
</evidence>
<dbReference type="AlphaFoldDB" id="A0A4S2GYZ9"/>
<dbReference type="Pfam" id="PF01478">
    <property type="entry name" value="Peptidase_A24"/>
    <property type="match status" value="1"/>
</dbReference>
<evidence type="ECO:0000256" key="6">
    <source>
        <dbReference type="SAM" id="Phobius"/>
    </source>
</evidence>
<comment type="subcellular location">
    <subcellularLocation>
        <location evidence="1">Cell membrane</location>
        <topology evidence="1">Multi-pass membrane protein</topology>
    </subcellularLocation>
</comment>
<keyword evidence="3 6" id="KW-0812">Transmembrane</keyword>
<dbReference type="InterPro" id="IPR052218">
    <property type="entry name" value="Preflagellin_Peptidase"/>
</dbReference>
<keyword evidence="9" id="KW-1185">Reference proteome</keyword>
<evidence type="ECO:0000313" key="9">
    <source>
        <dbReference type="Proteomes" id="UP000308054"/>
    </source>
</evidence>
<dbReference type="GO" id="GO:0004190">
    <property type="term" value="F:aspartic-type endopeptidase activity"/>
    <property type="evidence" value="ECO:0007669"/>
    <property type="project" value="InterPro"/>
</dbReference>
<sequence length="167" mass="17202">MIAQTAILAFAVLMLISAWTDLAGYRIPNWIPLSILALWPLAMIALAPGWTHVGLSLATFVVVLAAGMALWAPGWIGGGDAKLIAAAALWFGWPDTAGFMLWFALAGGVLALALMALRKAVPALPLDPDWVAKGPLAEGAPAPYAVAIAAGALIVLPGSALVRMLAV</sequence>
<feature type="transmembrane region" description="Helical" evidence="6">
    <location>
        <begin position="96"/>
        <end position="117"/>
    </location>
</feature>
<comment type="caution">
    <text evidence="8">The sequence shown here is derived from an EMBL/GenBank/DDBJ whole genome shotgun (WGS) entry which is preliminary data.</text>
</comment>
<dbReference type="OrthoDB" id="5329005at2"/>